<feature type="domain" description="Myb-like" evidence="3">
    <location>
        <begin position="19"/>
        <end position="75"/>
    </location>
</feature>
<dbReference type="InterPro" id="IPR001005">
    <property type="entry name" value="SANT/Myb"/>
</dbReference>
<dbReference type="PANTHER" id="PTHR45614">
    <property type="entry name" value="MYB PROTEIN-RELATED"/>
    <property type="match status" value="1"/>
</dbReference>
<dbReference type="PROSITE" id="PS51294">
    <property type="entry name" value="HTH_MYB"/>
    <property type="match status" value="2"/>
</dbReference>
<dbReference type="InterPro" id="IPR009057">
    <property type="entry name" value="Homeodomain-like_sf"/>
</dbReference>
<keyword evidence="7" id="KW-1185">Reference proteome</keyword>
<dbReference type="CDD" id="cd00167">
    <property type="entry name" value="SANT"/>
    <property type="match status" value="2"/>
</dbReference>
<reference evidence="5" key="2">
    <citation type="submission" date="2017-06" db="EMBL/GenBank/DDBJ databases">
        <title>WGS assembly of Brachypodium distachyon.</title>
        <authorList>
            <consortium name="The International Brachypodium Initiative"/>
            <person name="Lucas S."/>
            <person name="Harmon-Smith M."/>
            <person name="Lail K."/>
            <person name="Tice H."/>
            <person name="Grimwood J."/>
            <person name="Bruce D."/>
            <person name="Barry K."/>
            <person name="Shu S."/>
            <person name="Lindquist E."/>
            <person name="Wang M."/>
            <person name="Pitluck S."/>
            <person name="Vogel J.P."/>
            <person name="Garvin D.F."/>
            <person name="Mockler T.C."/>
            <person name="Schmutz J."/>
            <person name="Rokhsar D."/>
            <person name="Bevan M.W."/>
        </authorList>
    </citation>
    <scope>NUCLEOTIDE SEQUENCE</scope>
    <source>
        <strain evidence="5">Bd21</strain>
    </source>
</reference>
<keyword evidence="1" id="KW-0238">DNA-binding</keyword>
<evidence type="ECO:0000256" key="2">
    <source>
        <dbReference type="SAM" id="MobiDB-lite"/>
    </source>
</evidence>
<feature type="region of interest" description="Disordered" evidence="2">
    <location>
        <begin position="1"/>
        <end position="28"/>
    </location>
</feature>
<dbReference type="SMART" id="SM00717">
    <property type="entry name" value="SANT"/>
    <property type="match status" value="2"/>
</dbReference>
<sequence>MASTPGTSGSGGGGHPPHRHVSKKTMWSEEEDRLLRQQVRLHGAQSWDKVAEALEQALPNNRTSKSCRLRWYQHLDPKVDAVKPFTRDEDKLIIHYQAIHGNRWSTIAGFLSGRTDNAVKNRWNSVLKCHARASSSAERPRAPCAAARNAACAELTQGCLSLFPLASGDVRQHGSRPSPGVFMPLASEEDVSDVETGACLELFPMAPGDIRSNAGAAASKGMSCGAGDPLTELRLGSAAVVVFDVMPLQAYPM</sequence>
<dbReference type="SUPFAM" id="SSF46689">
    <property type="entry name" value="Homeodomain-like"/>
    <property type="match status" value="1"/>
</dbReference>
<feature type="domain" description="HTH myb-type" evidence="4">
    <location>
        <begin position="23"/>
        <end position="79"/>
    </location>
</feature>
<dbReference type="OMA" id="KCHARAS"/>
<evidence type="ECO:0000313" key="5">
    <source>
        <dbReference type="EMBL" id="KQK22682.1"/>
    </source>
</evidence>
<evidence type="ECO:0000256" key="1">
    <source>
        <dbReference type="ARBA" id="ARBA00023125"/>
    </source>
</evidence>
<feature type="domain" description="Myb-like" evidence="3">
    <location>
        <begin position="84"/>
        <end position="127"/>
    </location>
</feature>
<dbReference type="AlphaFoldDB" id="I1H7P1"/>
<reference evidence="6" key="3">
    <citation type="submission" date="2018-08" db="UniProtKB">
        <authorList>
            <consortium name="EnsemblPlants"/>
        </authorList>
    </citation>
    <scope>IDENTIFICATION</scope>
    <source>
        <strain evidence="6">cv. Bd21</strain>
    </source>
</reference>
<organism evidence="5">
    <name type="scientific">Brachypodium distachyon</name>
    <name type="common">Purple false brome</name>
    <name type="synonym">Trachynia distachya</name>
    <dbReference type="NCBI Taxonomy" id="15368"/>
    <lineage>
        <taxon>Eukaryota</taxon>
        <taxon>Viridiplantae</taxon>
        <taxon>Streptophyta</taxon>
        <taxon>Embryophyta</taxon>
        <taxon>Tracheophyta</taxon>
        <taxon>Spermatophyta</taxon>
        <taxon>Magnoliopsida</taxon>
        <taxon>Liliopsida</taxon>
        <taxon>Poales</taxon>
        <taxon>Poaceae</taxon>
        <taxon>BOP clade</taxon>
        <taxon>Pooideae</taxon>
        <taxon>Stipodae</taxon>
        <taxon>Brachypodieae</taxon>
        <taxon>Brachypodium</taxon>
    </lineage>
</organism>
<dbReference type="PROSITE" id="PS50090">
    <property type="entry name" value="MYB_LIKE"/>
    <property type="match status" value="2"/>
</dbReference>
<dbReference type="Gene3D" id="1.10.10.60">
    <property type="entry name" value="Homeodomain-like"/>
    <property type="match status" value="2"/>
</dbReference>
<dbReference type="Gramene" id="KQK22682">
    <property type="protein sequence ID" value="KQK22682"/>
    <property type="gene ID" value="BRADI_1g68800v3"/>
</dbReference>
<dbReference type="GO" id="GO:0005634">
    <property type="term" value="C:nucleus"/>
    <property type="evidence" value="ECO:0000318"/>
    <property type="project" value="GO_Central"/>
</dbReference>
<name>I1H7P1_BRADI</name>
<proteinExistence type="predicted"/>
<reference evidence="5 6" key="1">
    <citation type="journal article" date="2010" name="Nature">
        <title>Genome sequencing and analysis of the model grass Brachypodium distachyon.</title>
        <authorList>
            <consortium name="International Brachypodium Initiative"/>
        </authorList>
    </citation>
    <scope>NUCLEOTIDE SEQUENCE [LARGE SCALE GENOMIC DNA]</scope>
    <source>
        <strain evidence="5 6">Bd21</strain>
    </source>
</reference>
<accession>I1H7P1</accession>
<dbReference type="eggNOG" id="KOG0048">
    <property type="taxonomic scope" value="Eukaryota"/>
</dbReference>
<dbReference type="GO" id="GO:0000978">
    <property type="term" value="F:RNA polymerase II cis-regulatory region sequence-specific DNA binding"/>
    <property type="evidence" value="ECO:0000318"/>
    <property type="project" value="GO_Central"/>
</dbReference>
<evidence type="ECO:0000259" key="4">
    <source>
        <dbReference type="PROSITE" id="PS51294"/>
    </source>
</evidence>
<dbReference type="GO" id="GO:0006355">
    <property type="term" value="P:regulation of DNA-templated transcription"/>
    <property type="evidence" value="ECO:0000318"/>
    <property type="project" value="GO_Central"/>
</dbReference>
<protein>
    <submittedName>
        <fullName evidence="5 6">Uncharacterized protein</fullName>
    </submittedName>
</protein>
<dbReference type="GeneID" id="100828563"/>
<dbReference type="HOGENOM" id="CLU_028567_14_3_1"/>
<dbReference type="Pfam" id="PF00249">
    <property type="entry name" value="Myb_DNA-binding"/>
    <property type="match status" value="2"/>
</dbReference>
<dbReference type="EnsemblPlants" id="KQK22682">
    <property type="protein sequence ID" value="KQK22682"/>
    <property type="gene ID" value="BRADI_1g68800v3"/>
</dbReference>
<dbReference type="KEGG" id="bdi:100828563"/>
<dbReference type="STRING" id="15368.I1H7P1"/>
<dbReference type="EMBL" id="CM000880">
    <property type="protein sequence ID" value="KQK22682.1"/>
    <property type="molecule type" value="Genomic_DNA"/>
</dbReference>
<dbReference type="PANTHER" id="PTHR45614:SF295">
    <property type="entry name" value="SUCROSE RESPONSIVE ELEMENT BINDING PROTEIN"/>
    <property type="match status" value="1"/>
</dbReference>
<dbReference type="RefSeq" id="XP_003561848.1">
    <property type="nucleotide sequence ID" value="XM_003561800.3"/>
</dbReference>
<evidence type="ECO:0000313" key="7">
    <source>
        <dbReference type="Proteomes" id="UP000008810"/>
    </source>
</evidence>
<dbReference type="InterPro" id="IPR017930">
    <property type="entry name" value="Myb_dom"/>
</dbReference>
<feature type="domain" description="HTH myb-type" evidence="4">
    <location>
        <begin position="84"/>
        <end position="131"/>
    </location>
</feature>
<dbReference type="GO" id="GO:0000981">
    <property type="term" value="F:DNA-binding transcription factor activity, RNA polymerase II-specific"/>
    <property type="evidence" value="ECO:0000318"/>
    <property type="project" value="GO_Central"/>
</dbReference>
<dbReference type="Proteomes" id="UP000008810">
    <property type="component" value="Chromosome 1"/>
</dbReference>
<evidence type="ECO:0000259" key="3">
    <source>
        <dbReference type="PROSITE" id="PS50090"/>
    </source>
</evidence>
<dbReference type="InterPro" id="IPR050560">
    <property type="entry name" value="MYB_TF"/>
</dbReference>
<evidence type="ECO:0000313" key="6">
    <source>
        <dbReference type="EnsemblPlants" id="KQK22682"/>
    </source>
</evidence>
<gene>
    <name evidence="6" type="primary">LOC100828563</name>
    <name evidence="5" type="ORF">BRADI_1g68800v3</name>
</gene>
<dbReference type="OrthoDB" id="2143914at2759"/>